<organism evidence="1">
    <name type="scientific">Anguilla anguilla</name>
    <name type="common">European freshwater eel</name>
    <name type="synonym">Muraena anguilla</name>
    <dbReference type="NCBI Taxonomy" id="7936"/>
    <lineage>
        <taxon>Eukaryota</taxon>
        <taxon>Metazoa</taxon>
        <taxon>Chordata</taxon>
        <taxon>Craniata</taxon>
        <taxon>Vertebrata</taxon>
        <taxon>Euteleostomi</taxon>
        <taxon>Actinopterygii</taxon>
        <taxon>Neopterygii</taxon>
        <taxon>Teleostei</taxon>
        <taxon>Anguilliformes</taxon>
        <taxon>Anguillidae</taxon>
        <taxon>Anguilla</taxon>
    </lineage>
</organism>
<dbReference type="EMBL" id="GBXM01036006">
    <property type="protein sequence ID" value="JAH72571.1"/>
    <property type="molecule type" value="Transcribed_RNA"/>
</dbReference>
<protein>
    <submittedName>
        <fullName evidence="1">Uncharacterized protein</fullName>
    </submittedName>
</protein>
<reference evidence="1" key="2">
    <citation type="journal article" date="2015" name="Fish Shellfish Immunol.">
        <title>Early steps in the European eel (Anguilla anguilla)-Vibrio vulnificus interaction in the gills: Role of the RtxA13 toxin.</title>
        <authorList>
            <person name="Callol A."/>
            <person name="Pajuelo D."/>
            <person name="Ebbesson L."/>
            <person name="Teles M."/>
            <person name="MacKenzie S."/>
            <person name="Amaro C."/>
        </authorList>
    </citation>
    <scope>NUCLEOTIDE SEQUENCE</scope>
</reference>
<sequence length="45" mass="5344">MANENYTTATPTCKEKIYNSHVYHLKTIDALNTEHKRLILRERII</sequence>
<evidence type="ECO:0000313" key="1">
    <source>
        <dbReference type="EMBL" id="JAH72571.1"/>
    </source>
</evidence>
<dbReference type="AlphaFoldDB" id="A0A0E9V3K0"/>
<accession>A0A0E9V3K0</accession>
<reference evidence="1" key="1">
    <citation type="submission" date="2014-11" db="EMBL/GenBank/DDBJ databases">
        <authorList>
            <person name="Amaro Gonzalez C."/>
        </authorList>
    </citation>
    <scope>NUCLEOTIDE SEQUENCE</scope>
</reference>
<name>A0A0E9V3K0_ANGAN</name>
<proteinExistence type="predicted"/>